<sequence length="222" mass="23830">MPSVPDGPKRHCGSRPSQGALVAAPPRLTSNLGHPRVVTGVSRSFSGYRPLRLPASPGCSATWACAARRKSRENRGLAKRSRRPQEALRESSKSRGSCGCATQIDKQSGPPKSQTRFGVWNGHVVVTPMDEQLGPTQGKCRPLPPLCSSATSVVPMPSSSLLRGSSAFSRVCPACGSLFERRQRAMLERLPDGSIIPFMRISRWGRWEADGATGSTDPHAST</sequence>
<evidence type="ECO:0000256" key="1">
    <source>
        <dbReference type="SAM" id="MobiDB-lite"/>
    </source>
</evidence>
<feature type="compositionally biased region" description="Basic residues" evidence="1">
    <location>
        <begin position="70"/>
        <end position="82"/>
    </location>
</feature>
<dbReference type="AlphaFoldDB" id="A0A518B7L4"/>
<reference evidence="2 3" key="1">
    <citation type="submission" date="2019-02" db="EMBL/GenBank/DDBJ databases">
        <title>Deep-cultivation of Planctomycetes and their phenomic and genomic characterization uncovers novel biology.</title>
        <authorList>
            <person name="Wiegand S."/>
            <person name="Jogler M."/>
            <person name="Boedeker C."/>
            <person name="Pinto D."/>
            <person name="Vollmers J."/>
            <person name="Rivas-Marin E."/>
            <person name="Kohn T."/>
            <person name="Peeters S.H."/>
            <person name="Heuer A."/>
            <person name="Rast P."/>
            <person name="Oberbeckmann S."/>
            <person name="Bunk B."/>
            <person name="Jeske O."/>
            <person name="Meyerdierks A."/>
            <person name="Storesund J.E."/>
            <person name="Kallscheuer N."/>
            <person name="Luecker S."/>
            <person name="Lage O.M."/>
            <person name="Pohl T."/>
            <person name="Merkel B.J."/>
            <person name="Hornburger P."/>
            <person name="Mueller R.-W."/>
            <person name="Bruemmer F."/>
            <person name="Labrenz M."/>
            <person name="Spormann A.M."/>
            <person name="Op den Camp H."/>
            <person name="Overmann J."/>
            <person name="Amann R."/>
            <person name="Jetten M.S.M."/>
            <person name="Mascher T."/>
            <person name="Medema M.H."/>
            <person name="Devos D.P."/>
            <person name="Kaster A.-K."/>
            <person name="Ovreas L."/>
            <person name="Rohde M."/>
            <person name="Galperin M.Y."/>
            <person name="Jogler C."/>
        </authorList>
    </citation>
    <scope>NUCLEOTIDE SEQUENCE [LARGE SCALE GENOMIC DNA]</scope>
    <source>
        <strain evidence="2 3">Pan216</strain>
    </source>
</reference>
<dbReference type="EMBL" id="CP036279">
    <property type="protein sequence ID" value="QDU62970.1"/>
    <property type="molecule type" value="Genomic_DNA"/>
</dbReference>
<gene>
    <name evidence="2" type="ORF">Pan216_38440</name>
</gene>
<feature type="compositionally biased region" description="Polar residues" evidence="1">
    <location>
        <begin position="104"/>
        <end position="116"/>
    </location>
</feature>
<organism evidence="2 3">
    <name type="scientific">Kolteria novifilia</name>
    <dbReference type="NCBI Taxonomy" id="2527975"/>
    <lineage>
        <taxon>Bacteria</taxon>
        <taxon>Pseudomonadati</taxon>
        <taxon>Planctomycetota</taxon>
        <taxon>Planctomycetia</taxon>
        <taxon>Kolteriales</taxon>
        <taxon>Kolteriaceae</taxon>
        <taxon>Kolteria</taxon>
    </lineage>
</organism>
<proteinExistence type="predicted"/>
<evidence type="ECO:0000313" key="2">
    <source>
        <dbReference type="EMBL" id="QDU62970.1"/>
    </source>
</evidence>
<feature type="region of interest" description="Disordered" evidence="1">
    <location>
        <begin position="1"/>
        <end position="35"/>
    </location>
</feature>
<keyword evidence="3" id="KW-1185">Reference proteome</keyword>
<dbReference type="KEGG" id="knv:Pan216_38440"/>
<protein>
    <submittedName>
        <fullName evidence="2">Uncharacterized protein</fullName>
    </submittedName>
</protein>
<name>A0A518B7L4_9BACT</name>
<feature type="compositionally biased region" description="Basic and acidic residues" evidence="1">
    <location>
        <begin position="83"/>
        <end position="93"/>
    </location>
</feature>
<feature type="region of interest" description="Disordered" evidence="1">
    <location>
        <begin position="70"/>
        <end position="117"/>
    </location>
</feature>
<dbReference type="Proteomes" id="UP000317093">
    <property type="component" value="Chromosome"/>
</dbReference>
<accession>A0A518B7L4</accession>
<evidence type="ECO:0000313" key="3">
    <source>
        <dbReference type="Proteomes" id="UP000317093"/>
    </source>
</evidence>